<dbReference type="EMBL" id="CP004025">
    <property type="protein sequence ID" value="AGC42708.1"/>
    <property type="molecule type" value="Genomic_DNA"/>
</dbReference>
<evidence type="ECO:0000313" key="3">
    <source>
        <dbReference type="Proteomes" id="UP000011131"/>
    </source>
</evidence>
<dbReference type="RefSeq" id="WP_015346971.1">
    <property type="nucleotide sequence ID" value="NC_020126.1"/>
</dbReference>
<dbReference type="KEGG" id="msd:MYSTI_01360"/>
<organism evidence="2 3">
    <name type="scientific">Myxococcus stipitatus (strain DSM 14675 / JCM 12634 / Mx s8)</name>
    <dbReference type="NCBI Taxonomy" id="1278073"/>
    <lineage>
        <taxon>Bacteria</taxon>
        <taxon>Pseudomonadati</taxon>
        <taxon>Myxococcota</taxon>
        <taxon>Myxococcia</taxon>
        <taxon>Myxococcales</taxon>
        <taxon>Cystobacterineae</taxon>
        <taxon>Myxococcaceae</taxon>
        <taxon>Myxococcus</taxon>
    </lineage>
</organism>
<sequence length="326" mass="34559">MARVLPSPWTKLAGAFMPPVRFLLVPLALVLGPPAWAQAPVAAPAAPAAATPPVEAPRRNQAPDEAVWTEFPGRPSEPPPGAVTVPLPEVSDRPPLVPVEDVQPSGGKRPKPPPGPPAPTPAPVPNRVSLLGARTVGAGGVAVGFSLGFPTLSARAAVGVTSRFDVLLGFDSLYGLMNEARLGWRWSVLDGGPRWSLGVVMEASHAFFLRSARAEERGARYVTGRRNWNVMPGLVGSFQFEGHRAKRMFVDTRYLLTVDTEPTQRTPLGGLPPDQVSASAWTFRVGAEMPLSERTSYFVSAGGDVRGRSVDADFMPVVSVGIVTGL</sequence>
<gene>
    <name evidence="2" type="ordered locus">MYSTI_01360</name>
</gene>
<dbReference type="STRING" id="1278073.MYSTI_01360"/>
<proteinExistence type="predicted"/>
<reference evidence="2 3" key="1">
    <citation type="journal article" date="2013" name="Genome Announc.">
        <title>Complete genome sequence of Myxococcus stipitatus strain DSM 14675, a fruiting myxobacterium.</title>
        <authorList>
            <person name="Huntley S."/>
            <person name="Kneip S."/>
            <person name="Treuner-Lange A."/>
            <person name="Sogaard-Andersen L."/>
        </authorList>
    </citation>
    <scope>NUCLEOTIDE SEQUENCE [LARGE SCALE GENOMIC DNA]</scope>
    <source>
        <strain evidence="3">DSM 14675 / JCM 12634 / Mx s8</strain>
    </source>
</reference>
<feature type="compositionally biased region" description="Pro residues" evidence="1">
    <location>
        <begin position="112"/>
        <end position="124"/>
    </location>
</feature>
<dbReference type="AlphaFoldDB" id="L7U3C4"/>
<feature type="region of interest" description="Disordered" evidence="1">
    <location>
        <begin position="50"/>
        <end position="126"/>
    </location>
</feature>
<name>L7U3C4_MYXSD</name>
<dbReference type="HOGENOM" id="CLU_073824_0_0_7"/>
<dbReference type="PATRIC" id="fig|1278073.3.peg.1418"/>
<keyword evidence="3" id="KW-1185">Reference proteome</keyword>
<evidence type="ECO:0000313" key="2">
    <source>
        <dbReference type="EMBL" id="AGC42708.1"/>
    </source>
</evidence>
<protein>
    <submittedName>
        <fullName evidence="2">Uncharacterized protein</fullName>
    </submittedName>
</protein>
<evidence type="ECO:0000256" key="1">
    <source>
        <dbReference type="SAM" id="MobiDB-lite"/>
    </source>
</evidence>
<dbReference type="Proteomes" id="UP000011131">
    <property type="component" value="Chromosome"/>
</dbReference>
<accession>L7U3C4</accession>